<proteinExistence type="predicted"/>
<dbReference type="EMBL" id="CP004387">
    <property type="protein sequence ID" value="AJD49173.1"/>
    <property type="molecule type" value="Genomic_DNA"/>
</dbReference>
<dbReference type="InterPro" id="IPR010662">
    <property type="entry name" value="RBBP9/YdeN"/>
</dbReference>
<accession>A0A0B4XRS8</accession>
<evidence type="ECO:0000313" key="1">
    <source>
        <dbReference type="EMBL" id="AJD49173.1"/>
    </source>
</evidence>
<organism evidence="1 2">
    <name type="scientific">Isoalcanivorax pacificus W11-5</name>
    <dbReference type="NCBI Taxonomy" id="391936"/>
    <lineage>
        <taxon>Bacteria</taxon>
        <taxon>Pseudomonadati</taxon>
        <taxon>Pseudomonadota</taxon>
        <taxon>Gammaproteobacteria</taxon>
        <taxon>Oceanospirillales</taxon>
        <taxon>Alcanivoracaceae</taxon>
        <taxon>Isoalcanivorax</taxon>
    </lineage>
</organism>
<dbReference type="AlphaFoldDB" id="A0A0B4XRS8"/>
<protein>
    <recommendedName>
        <fullName evidence="3">Alpha/beta hydrolase</fullName>
    </recommendedName>
</protein>
<dbReference type="STRING" id="391936.S7S_13805"/>
<dbReference type="Gene3D" id="3.40.50.1820">
    <property type="entry name" value="alpha/beta hydrolase"/>
    <property type="match status" value="1"/>
</dbReference>
<keyword evidence="2" id="KW-1185">Reference proteome</keyword>
<dbReference type="SUPFAM" id="SSF53474">
    <property type="entry name" value="alpha/beta-Hydrolases"/>
    <property type="match status" value="1"/>
</dbReference>
<dbReference type="GO" id="GO:0016787">
    <property type="term" value="F:hydrolase activity"/>
    <property type="evidence" value="ECO:0007669"/>
    <property type="project" value="InterPro"/>
</dbReference>
<dbReference type="HOGENOM" id="CLU_088863_2_2_6"/>
<dbReference type="Proteomes" id="UP000006764">
    <property type="component" value="Chromosome"/>
</dbReference>
<reference evidence="1 2" key="1">
    <citation type="journal article" date="2012" name="J. Bacteriol.">
        <title>Genome sequence of an alkane-degrading bacterium, Alcanivorax pacificus type strain W11-5, isolated from deep sea sediment.</title>
        <authorList>
            <person name="Lai Q."/>
            <person name="Shao Z."/>
        </authorList>
    </citation>
    <scope>NUCLEOTIDE SEQUENCE [LARGE SCALE GENOMIC DNA]</scope>
    <source>
        <strain evidence="1 2">W11-5</strain>
    </source>
</reference>
<dbReference type="KEGG" id="apac:S7S_13805"/>
<gene>
    <name evidence="1" type="ORF">S7S_13805</name>
</gene>
<dbReference type="Pfam" id="PF06821">
    <property type="entry name" value="Ser_hydrolase"/>
    <property type="match status" value="1"/>
</dbReference>
<dbReference type="OrthoDB" id="9804993at2"/>
<evidence type="ECO:0008006" key="3">
    <source>
        <dbReference type="Google" id="ProtNLM"/>
    </source>
</evidence>
<sequence length="206" mass="22637">MPLNHTHATQILIPGWHGSGPDHWQQHWWRSAAGSQLLEQDDWLTPRRRDWVKRLDDAVQGTPGPIVLVAHSLGCITVAHWAQHYRTDKVIGAMLVAPADVERPDAPPALHAFAPIPLDALPFPALLVGSENDRAASLQRARFLANAWQADFVNAGRVGHINVASGHHQWEAGRALWHDWISRRAIHPSAVTASAGYPGGRAAAQR</sequence>
<evidence type="ECO:0000313" key="2">
    <source>
        <dbReference type="Proteomes" id="UP000006764"/>
    </source>
</evidence>
<dbReference type="InterPro" id="IPR029058">
    <property type="entry name" value="AB_hydrolase_fold"/>
</dbReference>
<dbReference type="RefSeq" id="WP_008734088.1">
    <property type="nucleotide sequence ID" value="NZ_CP004387.1"/>
</dbReference>
<name>A0A0B4XRS8_9GAMM</name>